<dbReference type="GO" id="GO:0003700">
    <property type="term" value="F:DNA-binding transcription factor activity"/>
    <property type="evidence" value="ECO:0007669"/>
    <property type="project" value="InterPro"/>
</dbReference>
<keyword evidence="6" id="KW-1185">Reference proteome</keyword>
<dbReference type="InterPro" id="IPR011711">
    <property type="entry name" value="GntR_C"/>
</dbReference>
<name>A0A841DQF4_9ACTN</name>
<evidence type="ECO:0000256" key="2">
    <source>
        <dbReference type="ARBA" id="ARBA00023125"/>
    </source>
</evidence>
<organism evidence="5 6">
    <name type="scientific">Kribbella solani</name>
    <dbReference type="NCBI Taxonomy" id="236067"/>
    <lineage>
        <taxon>Bacteria</taxon>
        <taxon>Bacillati</taxon>
        <taxon>Actinomycetota</taxon>
        <taxon>Actinomycetes</taxon>
        <taxon>Propionibacteriales</taxon>
        <taxon>Kribbellaceae</taxon>
        <taxon>Kribbella</taxon>
    </lineage>
</organism>
<dbReference type="Gene3D" id="1.10.10.10">
    <property type="entry name" value="Winged helix-like DNA-binding domain superfamily/Winged helix DNA-binding domain"/>
    <property type="match status" value="1"/>
</dbReference>
<dbReference type="RefSeq" id="WP_184835556.1">
    <property type="nucleotide sequence ID" value="NZ_BAAAVN010000007.1"/>
</dbReference>
<dbReference type="Pfam" id="PF00392">
    <property type="entry name" value="GntR"/>
    <property type="match status" value="1"/>
</dbReference>
<dbReference type="InterPro" id="IPR036390">
    <property type="entry name" value="WH_DNA-bd_sf"/>
</dbReference>
<dbReference type="PANTHER" id="PTHR43537:SF5">
    <property type="entry name" value="UXU OPERON TRANSCRIPTIONAL REGULATOR"/>
    <property type="match status" value="1"/>
</dbReference>
<dbReference type="InterPro" id="IPR008920">
    <property type="entry name" value="TF_FadR/GntR_C"/>
</dbReference>
<gene>
    <name evidence="5" type="ORF">HDA44_003430</name>
</gene>
<evidence type="ECO:0000256" key="3">
    <source>
        <dbReference type="ARBA" id="ARBA00023163"/>
    </source>
</evidence>
<dbReference type="SMART" id="SM00345">
    <property type="entry name" value="HTH_GNTR"/>
    <property type="match status" value="1"/>
</dbReference>
<feature type="domain" description="HTH gntR-type" evidence="4">
    <location>
        <begin position="1"/>
        <end position="69"/>
    </location>
</feature>
<dbReference type="InterPro" id="IPR000524">
    <property type="entry name" value="Tscrpt_reg_HTH_GntR"/>
</dbReference>
<accession>A0A841DQF4</accession>
<proteinExistence type="predicted"/>
<dbReference type="GO" id="GO:0003677">
    <property type="term" value="F:DNA binding"/>
    <property type="evidence" value="ECO:0007669"/>
    <property type="project" value="UniProtKB-KW"/>
</dbReference>
<keyword evidence="2 5" id="KW-0238">DNA-binding</keyword>
<evidence type="ECO:0000256" key="1">
    <source>
        <dbReference type="ARBA" id="ARBA00023015"/>
    </source>
</evidence>
<dbReference type="PRINTS" id="PR00035">
    <property type="entry name" value="HTHGNTR"/>
</dbReference>
<evidence type="ECO:0000313" key="6">
    <source>
        <dbReference type="Proteomes" id="UP000558997"/>
    </source>
</evidence>
<dbReference type="Pfam" id="PF07729">
    <property type="entry name" value="FCD"/>
    <property type="match status" value="1"/>
</dbReference>
<protein>
    <submittedName>
        <fullName evidence="5">DNA-binding FadR family transcriptional regulator</fullName>
    </submittedName>
</protein>
<sequence>MALTDVAIEKIKAMILDGRLKPGDKLPREADLAEQLGISRSPLREAVSVLSMLRILDVRRGDGTYVTSLTPDLLLETMSFIIDFHQDSSILDLFEVRRALEPMAAEKAALVMSDADTADLLALTDAVDAGSPVGDVVANDLEFHHRIATAAGNPVLCSFVDSVAGRTQQARIWRGIIQADAFEQTQREHRAIAQAIADHQPSIAAALSLTHVAAIENWIRHNLRP</sequence>
<reference evidence="5 6" key="1">
    <citation type="submission" date="2020-08" db="EMBL/GenBank/DDBJ databases">
        <title>Sequencing the genomes of 1000 actinobacteria strains.</title>
        <authorList>
            <person name="Klenk H.-P."/>
        </authorList>
    </citation>
    <scope>NUCLEOTIDE SEQUENCE [LARGE SCALE GENOMIC DNA]</scope>
    <source>
        <strain evidence="5 6">DSM 17294</strain>
    </source>
</reference>
<comment type="caution">
    <text evidence="5">The sequence shown here is derived from an EMBL/GenBank/DDBJ whole genome shotgun (WGS) entry which is preliminary data.</text>
</comment>
<dbReference type="Gene3D" id="1.20.120.530">
    <property type="entry name" value="GntR ligand-binding domain-like"/>
    <property type="match status" value="1"/>
</dbReference>
<dbReference type="PROSITE" id="PS50949">
    <property type="entry name" value="HTH_GNTR"/>
    <property type="match status" value="1"/>
</dbReference>
<keyword evidence="3" id="KW-0804">Transcription</keyword>
<dbReference type="SUPFAM" id="SSF46785">
    <property type="entry name" value="Winged helix' DNA-binding domain"/>
    <property type="match status" value="1"/>
</dbReference>
<dbReference type="SUPFAM" id="SSF48008">
    <property type="entry name" value="GntR ligand-binding domain-like"/>
    <property type="match status" value="1"/>
</dbReference>
<dbReference type="EMBL" id="JACHNF010000001">
    <property type="protein sequence ID" value="MBB5980089.1"/>
    <property type="molecule type" value="Genomic_DNA"/>
</dbReference>
<evidence type="ECO:0000313" key="5">
    <source>
        <dbReference type="EMBL" id="MBB5980089.1"/>
    </source>
</evidence>
<dbReference type="AlphaFoldDB" id="A0A841DQF4"/>
<dbReference type="PANTHER" id="PTHR43537">
    <property type="entry name" value="TRANSCRIPTIONAL REGULATOR, GNTR FAMILY"/>
    <property type="match status" value="1"/>
</dbReference>
<dbReference type="InterPro" id="IPR036388">
    <property type="entry name" value="WH-like_DNA-bd_sf"/>
</dbReference>
<dbReference type="SMART" id="SM00895">
    <property type="entry name" value="FCD"/>
    <property type="match status" value="1"/>
</dbReference>
<evidence type="ECO:0000259" key="4">
    <source>
        <dbReference type="PROSITE" id="PS50949"/>
    </source>
</evidence>
<dbReference type="CDD" id="cd07377">
    <property type="entry name" value="WHTH_GntR"/>
    <property type="match status" value="1"/>
</dbReference>
<keyword evidence="1" id="KW-0805">Transcription regulation</keyword>
<dbReference type="Proteomes" id="UP000558997">
    <property type="component" value="Unassembled WGS sequence"/>
</dbReference>